<proteinExistence type="predicted"/>
<dbReference type="SUPFAM" id="SSF53756">
    <property type="entry name" value="UDP-Glycosyltransferase/glycogen phosphorylase"/>
    <property type="match status" value="1"/>
</dbReference>
<dbReference type="Proteomes" id="UP000248128">
    <property type="component" value="Unassembled WGS sequence"/>
</dbReference>
<protein>
    <submittedName>
        <fullName evidence="1">Uncharacterized protein</fullName>
    </submittedName>
</protein>
<sequence length="101" mass="11341">MQRHGRIQTDGFVTEMVYNNPTPTYVYAFRSFQLGNEAFSDEQFKFIAPSLDGRAAHARDSRLDDELNKGGGRPVIYASLGMIFDTFMSFYRAVVAAFGGQ</sequence>
<evidence type="ECO:0000313" key="2">
    <source>
        <dbReference type="Proteomes" id="UP000248128"/>
    </source>
</evidence>
<comment type="caution">
    <text evidence="1">The sequence shown here is derived from an EMBL/GenBank/DDBJ whole genome shotgun (WGS) entry which is preliminary data.</text>
</comment>
<reference evidence="1 2" key="1">
    <citation type="submission" date="2018-05" db="EMBL/GenBank/DDBJ databases">
        <title>Reference genomes for bee gut microbiota database.</title>
        <authorList>
            <person name="Ellegaard K.M."/>
        </authorList>
    </citation>
    <scope>NUCLEOTIDE SEQUENCE [LARGE SCALE GENOMIC DNA]</scope>
    <source>
        <strain evidence="1 2">ESL0199</strain>
    </source>
</reference>
<accession>A0A318MJB2</accession>
<organism evidence="1 2">
    <name type="scientific">Bifidobacterium asteroides</name>
    <dbReference type="NCBI Taxonomy" id="1684"/>
    <lineage>
        <taxon>Bacteria</taxon>
        <taxon>Bacillati</taxon>
        <taxon>Actinomycetota</taxon>
        <taxon>Actinomycetes</taxon>
        <taxon>Bifidobacteriales</taxon>
        <taxon>Bifidobacteriaceae</taxon>
        <taxon>Bifidobacterium</taxon>
    </lineage>
</organism>
<evidence type="ECO:0000313" key="1">
    <source>
        <dbReference type="EMBL" id="PXY88008.1"/>
    </source>
</evidence>
<dbReference type="EMBL" id="QGLK01000004">
    <property type="protein sequence ID" value="PXY88008.1"/>
    <property type="molecule type" value="Genomic_DNA"/>
</dbReference>
<name>A0A318MJB2_9BIFI</name>
<gene>
    <name evidence="1" type="ORF">DKK74_04985</name>
</gene>
<dbReference type="AlphaFoldDB" id="A0A318MJB2"/>